<evidence type="ECO:0000313" key="1">
    <source>
        <dbReference type="EMBL" id="SFC40907.1"/>
    </source>
</evidence>
<evidence type="ECO:0000313" key="3">
    <source>
        <dbReference type="Proteomes" id="UP000184031"/>
    </source>
</evidence>
<dbReference type="Proteomes" id="UP000198940">
    <property type="component" value="Unassembled WGS sequence"/>
</dbReference>
<protein>
    <recommendedName>
        <fullName evidence="5">Helix-turn-helix</fullName>
    </recommendedName>
</protein>
<dbReference type="OrthoDB" id="1440474at2"/>
<dbReference type="GO" id="GO:0003677">
    <property type="term" value="F:DNA binding"/>
    <property type="evidence" value="ECO:0007669"/>
    <property type="project" value="InterPro"/>
</dbReference>
<evidence type="ECO:0000313" key="2">
    <source>
        <dbReference type="EMBL" id="SHL54244.1"/>
    </source>
</evidence>
<gene>
    <name evidence="1" type="ORF">SAMN04487891_110160</name>
    <name evidence="2" type="ORF">SAMN05216293_3722</name>
</gene>
<dbReference type="SUPFAM" id="SSF47413">
    <property type="entry name" value="lambda repressor-like DNA-binding domains"/>
    <property type="match status" value="1"/>
</dbReference>
<dbReference type="AlphaFoldDB" id="A0A1M7BH18"/>
<organism evidence="2 3">
    <name type="scientific">Flagellimonas taeanensis</name>
    <dbReference type="NCBI Taxonomy" id="1005926"/>
    <lineage>
        <taxon>Bacteria</taxon>
        <taxon>Pseudomonadati</taxon>
        <taxon>Bacteroidota</taxon>
        <taxon>Flavobacteriia</taxon>
        <taxon>Flavobacteriales</taxon>
        <taxon>Flavobacteriaceae</taxon>
        <taxon>Flagellimonas</taxon>
    </lineage>
</organism>
<dbReference type="InterPro" id="IPR001387">
    <property type="entry name" value="Cro/C1-type_HTH"/>
</dbReference>
<keyword evidence="4" id="KW-1185">Reference proteome</keyword>
<proteinExistence type="predicted"/>
<name>A0A1M7BH18_9FLAO</name>
<evidence type="ECO:0008006" key="5">
    <source>
        <dbReference type="Google" id="ProtNLM"/>
    </source>
</evidence>
<comment type="caution">
    <text evidence="2">The sequence shown here is derived from an EMBL/GenBank/DDBJ whole genome shotgun (WGS) entry which is preliminary data.</text>
</comment>
<accession>A0A1M7BH18</accession>
<sequence length="133" mass="15502">MKDIDELKNAKAEDFYYIGKRLREIRDDLVEADDTTDKRNSHYSRKNVCERLGVDYSTLTNVERGTISPTTFKLILYYYSLGYNPMWIIATDNEFIPKRNIGENLVYQEGIQENFKALESNILEALSGFKSKI</sequence>
<dbReference type="STRING" id="1055723.SAMN05216293_3722"/>
<dbReference type="EMBL" id="FRAT01000011">
    <property type="protein sequence ID" value="SHL54244.1"/>
    <property type="molecule type" value="Genomic_DNA"/>
</dbReference>
<evidence type="ECO:0000313" key="4">
    <source>
        <dbReference type="Proteomes" id="UP000198940"/>
    </source>
</evidence>
<dbReference type="RefSeq" id="WP_072882370.1">
    <property type="nucleotide sequence ID" value="NZ_FOKU01000010.1"/>
</dbReference>
<reference evidence="2 3" key="1">
    <citation type="submission" date="2016-11" db="EMBL/GenBank/DDBJ databases">
        <authorList>
            <person name="Varghese N."/>
            <person name="Submissions S."/>
        </authorList>
    </citation>
    <scope>NUCLEOTIDE SEQUENCE [LARGE SCALE GENOMIC DNA]</scope>
    <source>
        <strain evidence="2 3">CGMCC 1.12174</strain>
        <strain evidence="1 4">DSM 26351</strain>
    </source>
</reference>
<dbReference type="Proteomes" id="UP000184031">
    <property type="component" value="Unassembled WGS sequence"/>
</dbReference>
<dbReference type="Gene3D" id="1.10.260.40">
    <property type="entry name" value="lambda repressor-like DNA-binding domains"/>
    <property type="match status" value="1"/>
</dbReference>
<dbReference type="EMBL" id="FOKU01000010">
    <property type="protein sequence ID" value="SFC40907.1"/>
    <property type="molecule type" value="Genomic_DNA"/>
</dbReference>
<dbReference type="CDD" id="cd00093">
    <property type="entry name" value="HTH_XRE"/>
    <property type="match status" value="1"/>
</dbReference>
<dbReference type="InterPro" id="IPR010982">
    <property type="entry name" value="Lambda_DNA-bd_dom_sf"/>
</dbReference>